<organism evidence="3 4">
    <name type="scientific">Marmota monax</name>
    <name type="common">Woodchuck</name>
    <dbReference type="NCBI Taxonomy" id="9995"/>
    <lineage>
        <taxon>Eukaryota</taxon>
        <taxon>Metazoa</taxon>
        <taxon>Chordata</taxon>
        <taxon>Craniata</taxon>
        <taxon>Vertebrata</taxon>
        <taxon>Euteleostomi</taxon>
        <taxon>Mammalia</taxon>
        <taxon>Eutheria</taxon>
        <taxon>Euarchontoglires</taxon>
        <taxon>Glires</taxon>
        <taxon>Rodentia</taxon>
        <taxon>Sciuromorpha</taxon>
        <taxon>Sciuridae</taxon>
        <taxon>Xerinae</taxon>
        <taxon>Marmotini</taxon>
        <taxon>Marmota</taxon>
    </lineage>
</organism>
<dbReference type="EMBL" id="CABDUW010000067">
    <property type="protein sequence ID" value="VTJ56601.1"/>
    <property type="molecule type" value="Genomic_DNA"/>
</dbReference>
<evidence type="ECO:0000313" key="4">
    <source>
        <dbReference type="Proteomes" id="UP000335636"/>
    </source>
</evidence>
<dbReference type="AlphaFoldDB" id="A0A5E4AIH4"/>
<evidence type="ECO:0000313" key="3">
    <source>
        <dbReference type="EMBL" id="VTJ56601.1"/>
    </source>
</evidence>
<reference evidence="3 4" key="1">
    <citation type="submission" date="2019-04" db="EMBL/GenBank/DDBJ databases">
        <authorList>
            <person name="Alioto T."/>
            <person name="Alioto T."/>
        </authorList>
    </citation>
    <scope>NUCLEOTIDE SEQUENCE [LARGE SCALE GENOMIC DNA]</scope>
</reference>
<feature type="region of interest" description="Disordered" evidence="1">
    <location>
        <begin position="21"/>
        <end position="47"/>
    </location>
</feature>
<evidence type="ECO:0000313" key="2">
    <source>
        <dbReference type="EMBL" id="KAF7477041.1"/>
    </source>
</evidence>
<dbReference type="EMBL" id="WJEC01002182">
    <property type="protein sequence ID" value="KAF7477041.1"/>
    <property type="molecule type" value="Genomic_DNA"/>
</dbReference>
<gene>
    <name evidence="2" type="ORF">GHT09_011886</name>
    <name evidence="3" type="ORF">MONAX_5E030267</name>
</gene>
<sequence>MQGACSPPLCPQASWGSWPLPSMLQPARTPLQQPRASGSDFRRGRGQAGHLVPPLSLSLFCLTYEHGWRHVDRQPQPRACRPQEQTFENLALPWVEPKSPSVTPFSCS</sequence>
<name>A0A5E4AIH4_MARMO</name>
<dbReference type="Proteomes" id="UP000335636">
    <property type="component" value="Unassembled WGS sequence"/>
</dbReference>
<accession>A0A5E4AIH4</accession>
<proteinExistence type="predicted"/>
<reference evidence="2" key="2">
    <citation type="submission" date="2020-08" db="EMBL/GenBank/DDBJ databases">
        <authorList>
            <person name="Shumante A."/>
            <person name="Zimin A.V."/>
            <person name="Puiu D."/>
            <person name="Salzberg S.L."/>
        </authorList>
    </citation>
    <scope>NUCLEOTIDE SEQUENCE</scope>
    <source>
        <strain evidence="2">WC2-LM</strain>
        <tissue evidence="2">Liver</tissue>
    </source>
</reference>
<keyword evidence="4" id="KW-1185">Reference proteome</keyword>
<evidence type="ECO:0000256" key="1">
    <source>
        <dbReference type="SAM" id="MobiDB-lite"/>
    </source>
</evidence>
<protein>
    <submittedName>
        <fullName evidence="3">Uncharacterized protein</fullName>
    </submittedName>
</protein>
<dbReference type="Proteomes" id="UP000662637">
    <property type="component" value="Unassembled WGS sequence"/>
</dbReference>